<feature type="non-terminal residue" evidence="10">
    <location>
        <position position="324"/>
    </location>
</feature>
<dbReference type="InterPro" id="IPR029021">
    <property type="entry name" value="Prot-tyrosine_phosphatase-like"/>
</dbReference>
<reference evidence="10 11" key="1">
    <citation type="submission" date="2022-12" db="EMBL/GenBank/DDBJ databases">
        <title>Chromosome-level genome of Tegillarca granosa.</title>
        <authorList>
            <person name="Kim J."/>
        </authorList>
    </citation>
    <scope>NUCLEOTIDE SEQUENCE [LARGE SCALE GENOMIC DNA]</scope>
    <source>
        <strain evidence="10">Teg-2019</strain>
        <tissue evidence="10">Adductor muscle</tissue>
    </source>
</reference>
<dbReference type="PROSITE" id="PS50054">
    <property type="entry name" value="TYR_PHOSPHATASE_DUAL"/>
    <property type="match status" value="1"/>
</dbReference>
<dbReference type="EMBL" id="JARBDR010000246">
    <property type="protein sequence ID" value="KAJ8317040.1"/>
    <property type="molecule type" value="Genomic_DNA"/>
</dbReference>
<dbReference type="PRINTS" id="PR01908">
    <property type="entry name" value="ADSPHPHTASE"/>
</dbReference>
<dbReference type="SUPFAM" id="SSF52821">
    <property type="entry name" value="Rhodanese/Cell cycle control phosphatase"/>
    <property type="match status" value="1"/>
</dbReference>
<keyword evidence="5" id="KW-0904">Protein phosphatase</keyword>
<dbReference type="SMART" id="SM00404">
    <property type="entry name" value="PTPc_motif"/>
    <property type="match status" value="1"/>
</dbReference>
<evidence type="ECO:0000259" key="9">
    <source>
        <dbReference type="PROSITE" id="PS50206"/>
    </source>
</evidence>
<dbReference type="EC" id="3.1.3.48" evidence="3"/>
<comment type="similarity">
    <text evidence="2">Belongs to the protein-tyrosine phosphatase family. Non-receptor class dual specificity subfamily.</text>
</comment>
<dbReference type="InterPro" id="IPR036873">
    <property type="entry name" value="Rhodanese-like_dom_sf"/>
</dbReference>
<dbReference type="Proteomes" id="UP001217089">
    <property type="component" value="Unassembled WGS sequence"/>
</dbReference>
<organism evidence="10 11">
    <name type="scientific">Tegillarca granosa</name>
    <name type="common">Malaysian cockle</name>
    <name type="synonym">Anadara granosa</name>
    <dbReference type="NCBI Taxonomy" id="220873"/>
    <lineage>
        <taxon>Eukaryota</taxon>
        <taxon>Metazoa</taxon>
        <taxon>Spiralia</taxon>
        <taxon>Lophotrochozoa</taxon>
        <taxon>Mollusca</taxon>
        <taxon>Bivalvia</taxon>
        <taxon>Autobranchia</taxon>
        <taxon>Pteriomorphia</taxon>
        <taxon>Arcoida</taxon>
        <taxon>Arcoidea</taxon>
        <taxon>Arcidae</taxon>
        <taxon>Tegillarca</taxon>
    </lineage>
</organism>
<feature type="domain" description="Tyrosine-protein phosphatase" evidence="7">
    <location>
        <begin position="164"/>
        <end position="305"/>
    </location>
</feature>
<dbReference type="PROSITE" id="PS00383">
    <property type="entry name" value="TYR_PHOSPHATASE_1"/>
    <property type="match status" value="1"/>
</dbReference>
<name>A0ABQ9FMW3_TEGGR</name>
<keyword evidence="11" id="KW-1185">Reference proteome</keyword>
<accession>A0ABQ9FMW3</accession>
<dbReference type="Gene3D" id="3.90.190.10">
    <property type="entry name" value="Protein tyrosine phosphatase superfamily"/>
    <property type="match status" value="1"/>
</dbReference>
<gene>
    <name evidence="10" type="ORF">KUTeg_004944</name>
</gene>
<dbReference type="InterPro" id="IPR020422">
    <property type="entry name" value="TYR_PHOSPHATASE_DUAL_dom"/>
</dbReference>
<keyword evidence="6" id="KW-0539">Nucleus</keyword>
<dbReference type="InterPro" id="IPR008343">
    <property type="entry name" value="MKP"/>
</dbReference>
<dbReference type="SMART" id="SM00195">
    <property type="entry name" value="DSPc"/>
    <property type="match status" value="1"/>
</dbReference>
<dbReference type="PANTHER" id="PTHR10159:SF530">
    <property type="entry name" value="DUAL SPECIFICITY PROTEIN PHOSPHATASE DDB_G0271350-RELATED"/>
    <property type="match status" value="1"/>
</dbReference>
<dbReference type="Pfam" id="PF00782">
    <property type="entry name" value="DSPc"/>
    <property type="match status" value="1"/>
</dbReference>
<dbReference type="PROSITE" id="PS50206">
    <property type="entry name" value="RHODANESE_3"/>
    <property type="match status" value="1"/>
</dbReference>
<proteinExistence type="inferred from homology"/>
<dbReference type="Gene3D" id="3.40.250.10">
    <property type="entry name" value="Rhodanese-like domain"/>
    <property type="match status" value="1"/>
</dbReference>
<dbReference type="SUPFAM" id="SSF52799">
    <property type="entry name" value="(Phosphotyrosine protein) phosphatases II"/>
    <property type="match status" value="1"/>
</dbReference>
<evidence type="ECO:0000256" key="5">
    <source>
        <dbReference type="ARBA" id="ARBA00022912"/>
    </source>
</evidence>
<sequence>MNEMKQISSDDFFNLQSSGINILIVDARPYIVYNTEHIQGACNMYCPPILKRRFTNGGNVKLESMLNSETKHKMLSGHFHKIVIYDDVFVSGGEISDLYVVWRCLCNIVGTETCYVLNDGFQDFRLRFPHLCHRQTTENTSNNKENIDKSSRQALYRTNSTQSDPVELLSHLYIGDASNAACKDDLLQLGITAILNVSSTCRNHFHEDFRYKNIPVDDNKVTDLSQWFQEAISFIDSVKMQGGKTLVHCQAGISRSATICLAYIMYTERLSLDAAFEYVKSRRNVISPNVNFMQQLHNFEKEILHKTVQTPKLSPCRIYSVSSP</sequence>
<evidence type="ECO:0000259" key="7">
    <source>
        <dbReference type="PROSITE" id="PS50054"/>
    </source>
</evidence>
<dbReference type="PROSITE" id="PS50056">
    <property type="entry name" value="TYR_PHOSPHATASE_2"/>
    <property type="match status" value="1"/>
</dbReference>
<evidence type="ECO:0000256" key="1">
    <source>
        <dbReference type="ARBA" id="ARBA00004123"/>
    </source>
</evidence>
<dbReference type="InterPro" id="IPR003595">
    <property type="entry name" value="Tyr_Pase_cat"/>
</dbReference>
<evidence type="ECO:0000313" key="11">
    <source>
        <dbReference type="Proteomes" id="UP001217089"/>
    </source>
</evidence>
<keyword evidence="4" id="KW-0378">Hydrolase</keyword>
<comment type="subcellular location">
    <subcellularLocation>
        <location evidence="1">Nucleus</location>
    </subcellularLocation>
</comment>
<feature type="domain" description="Rhodanese" evidence="9">
    <location>
        <begin position="18"/>
        <end position="133"/>
    </location>
</feature>
<comment type="caution">
    <text evidence="10">The sequence shown here is derived from an EMBL/GenBank/DDBJ whole genome shotgun (WGS) entry which is preliminary data.</text>
</comment>
<feature type="domain" description="Tyrosine specific protein phosphatases" evidence="8">
    <location>
        <begin position="229"/>
        <end position="283"/>
    </location>
</feature>
<evidence type="ECO:0000256" key="4">
    <source>
        <dbReference type="ARBA" id="ARBA00022801"/>
    </source>
</evidence>
<evidence type="ECO:0000259" key="8">
    <source>
        <dbReference type="PROSITE" id="PS50056"/>
    </source>
</evidence>
<dbReference type="PANTHER" id="PTHR10159">
    <property type="entry name" value="DUAL SPECIFICITY PROTEIN PHOSPHATASE"/>
    <property type="match status" value="1"/>
</dbReference>
<dbReference type="InterPro" id="IPR000340">
    <property type="entry name" value="Dual-sp_phosphatase_cat-dom"/>
</dbReference>
<dbReference type="InterPro" id="IPR001763">
    <property type="entry name" value="Rhodanese-like_dom"/>
</dbReference>
<dbReference type="InterPro" id="IPR016130">
    <property type="entry name" value="Tyr_Pase_AS"/>
</dbReference>
<evidence type="ECO:0000313" key="10">
    <source>
        <dbReference type="EMBL" id="KAJ8317040.1"/>
    </source>
</evidence>
<protein>
    <recommendedName>
        <fullName evidence="3">protein-tyrosine-phosphatase</fullName>
        <ecNumber evidence="3">3.1.3.48</ecNumber>
    </recommendedName>
</protein>
<dbReference type="Pfam" id="PF00581">
    <property type="entry name" value="Rhodanese"/>
    <property type="match status" value="1"/>
</dbReference>
<evidence type="ECO:0000256" key="2">
    <source>
        <dbReference type="ARBA" id="ARBA00008601"/>
    </source>
</evidence>
<evidence type="ECO:0000256" key="3">
    <source>
        <dbReference type="ARBA" id="ARBA00013064"/>
    </source>
</evidence>
<dbReference type="InterPro" id="IPR000387">
    <property type="entry name" value="Tyr_Pase_dom"/>
</dbReference>
<dbReference type="PRINTS" id="PR01764">
    <property type="entry name" value="MAPKPHPHTASE"/>
</dbReference>
<evidence type="ECO:0000256" key="6">
    <source>
        <dbReference type="ARBA" id="ARBA00023242"/>
    </source>
</evidence>